<sequence length="66" mass="7930">MDQTSHAKALASFVNVAKQELDEFMHHCLEEQKKEPENWPIDSWNISEMWEQFEAWHDWKHGVESC</sequence>
<dbReference type="Proteomes" id="UP000318470">
    <property type="component" value="Segment"/>
</dbReference>
<dbReference type="KEGG" id="vg:55616047"/>
<protein>
    <submittedName>
        <fullName evidence="1">Uncharacterized protein</fullName>
    </submittedName>
</protein>
<proteinExistence type="predicted"/>
<evidence type="ECO:0000313" key="2">
    <source>
        <dbReference type="Proteomes" id="UP000318470"/>
    </source>
</evidence>
<keyword evidence="2" id="KW-1185">Reference proteome</keyword>
<accession>A0A4Y5TV23</accession>
<dbReference type="GeneID" id="55616047"/>
<reference evidence="1 2" key="1">
    <citation type="submission" date="2019-04" db="EMBL/GenBank/DDBJ databases">
        <authorList>
            <person name="Gao M."/>
            <person name="Bai C."/>
            <person name="Tong Y."/>
            <person name="Xu X."/>
        </authorList>
    </citation>
    <scope>NUCLEOTIDE SEQUENCE [LARGE SCALE GENOMIC DNA]</scope>
    <source>
        <strain evidence="1 2">Vibrio alginolyticus VA1</strain>
    </source>
</reference>
<dbReference type="RefSeq" id="YP_009845684.1">
    <property type="nucleotide sequence ID" value="NC_048765.1"/>
</dbReference>
<organism evidence="1 2">
    <name type="scientific">Vibrio phage VAP7</name>
    <dbReference type="NCBI Taxonomy" id="2584487"/>
    <lineage>
        <taxon>Viruses</taxon>
        <taxon>Duplodnaviria</taxon>
        <taxon>Heunggongvirae</taxon>
        <taxon>Uroviricota</taxon>
        <taxon>Caudoviricetes</taxon>
        <taxon>Pantevenvirales</taxon>
        <taxon>Ackermannviridae</taxon>
        <taxon>Vapseptimavirus</taxon>
        <taxon>Vapseptimavirus VAP7</taxon>
    </lineage>
</organism>
<name>A0A4Y5TV23_9CAUD</name>
<dbReference type="EMBL" id="MK795384">
    <property type="protein sequence ID" value="QDB73210.1"/>
    <property type="molecule type" value="Genomic_DNA"/>
</dbReference>
<evidence type="ECO:0000313" key="1">
    <source>
        <dbReference type="EMBL" id="QDB73210.1"/>
    </source>
</evidence>